<accession>A0AA36GWF2</accession>
<proteinExistence type="predicted"/>
<protein>
    <submittedName>
        <fullName evidence="1">Uncharacterized protein</fullName>
    </submittedName>
</protein>
<evidence type="ECO:0000313" key="1">
    <source>
        <dbReference type="EMBL" id="CAJ0599605.1"/>
    </source>
</evidence>
<reference evidence="1" key="1">
    <citation type="submission" date="2023-07" db="EMBL/GenBank/DDBJ databases">
        <authorList>
            <consortium name="CYATHOMIX"/>
        </authorList>
    </citation>
    <scope>NUCLEOTIDE SEQUENCE</scope>
    <source>
        <strain evidence="1">N/A</strain>
    </source>
</reference>
<name>A0AA36GWF2_CYLNA</name>
<comment type="caution">
    <text evidence="1">The sequence shown here is derived from an EMBL/GenBank/DDBJ whole genome shotgun (WGS) entry which is preliminary data.</text>
</comment>
<evidence type="ECO:0000313" key="2">
    <source>
        <dbReference type="Proteomes" id="UP001176961"/>
    </source>
</evidence>
<sequence length="95" mass="10397">MPGGALCIAVRLFTFTCNGMYDVILAFPIYVVGGKSACAMETSQLRLLWTAVRLCFCGSLYIDTNRSYVLVTGKRGFARKGDILFNSNVSYQGPP</sequence>
<dbReference type="AlphaFoldDB" id="A0AA36GWF2"/>
<gene>
    <name evidence="1" type="ORF">CYNAS_LOCUS11588</name>
</gene>
<keyword evidence="2" id="KW-1185">Reference proteome</keyword>
<organism evidence="1 2">
    <name type="scientific">Cylicocyclus nassatus</name>
    <name type="common">Nematode worm</name>
    <dbReference type="NCBI Taxonomy" id="53992"/>
    <lineage>
        <taxon>Eukaryota</taxon>
        <taxon>Metazoa</taxon>
        <taxon>Ecdysozoa</taxon>
        <taxon>Nematoda</taxon>
        <taxon>Chromadorea</taxon>
        <taxon>Rhabditida</taxon>
        <taxon>Rhabditina</taxon>
        <taxon>Rhabditomorpha</taxon>
        <taxon>Strongyloidea</taxon>
        <taxon>Strongylidae</taxon>
        <taxon>Cylicocyclus</taxon>
    </lineage>
</organism>
<dbReference type="EMBL" id="CATQJL010000223">
    <property type="protein sequence ID" value="CAJ0599605.1"/>
    <property type="molecule type" value="Genomic_DNA"/>
</dbReference>
<dbReference type="Proteomes" id="UP001176961">
    <property type="component" value="Unassembled WGS sequence"/>
</dbReference>